<dbReference type="Pfam" id="PF00266">
    <property type="entry name" value="Aminotran_5"/>
    <property type="match status" value="1"/>
</dbReference>
<dbReference type="Proteomes" id="UP000639606">
    <property type="component" value="Unassembled WGS sequence"/>
</dbReference>
<protein>
    <submittedName>
        <fullName evidence="2">Aminotransferase class V</fullName>
    </submittedName>
</protein>
<dbReference type="SUPFAM" id="SSF53383">
    <property type="entry name" value="PLP-dependent transferases"/>
    <property type="match status" value="1"/>
</dbReference>
<evidence type="ECO:0000313" key="3">
    <source>
        <dbReference type="Proteomes" id="UP000639606"/>
    </source>
</evidence>
<gene>
    <name evidence="2" type="ORF">GCM10010185_20480</name>
</gene>
<sequence>MRTAFGESFDVPTGYLNSPSVGVPPASAVAAVAESVRRWGAGADHAPSFDRPVAAARAAFGRIVGVPAERVAIGASVSQLVALVAGSLPEGARVLVARGEFTSVTFPFAARGLRVTEVELDELVASVDGHDLVAVSVAQSADGRLVDLDGLRATGVPVLLDATQAAGWLPLALDWADWVVAAGYKWLLAPRGAAWLAGSERALAGTAPLAANWYAGDDPWTTVYDLPLRLAADARRLDLSPVWWAHVGASVSLPWLASLDAEAVRAHTTGLADGLRKALDLPPAGSAIVSLDVPGERLARVGVRAAARAGRSRLGFHLYNTAEDVDLVLEALG</sequence>
<comment type="caution">
    <text evidence="2">The sequence shown here is derived from an EMBL/GenBank/DDBJ whole genome shotgun (WGS) entry which is preliminary data.</text>
</comment>
<keyword evidence="3" id="KW-1185">Reference proteome</keyword>
<dbReference type="EMBL" id="BMRG01000003">
    <property type="protein sequence ID" value="GGP48347.1"/>
    <property type="molecule type" value="Genomic_DNA"/>
</dbReference>
<dbReference type="Gene3D" id="3.90.1150.10">
    <property type="entry name" value="Aspartate Aminotransferase, domain 1"/>
    <property type="match status" value="1"/>
</dbReference>
<dbReference type="InterPro" id="IPR000192">
    <property type="entry name" value="Aminotrans_V_dom"/>
</dbReference>
<dbReference type="InterPro" id="IPR015424">
    <property type="entry name" value="PyrdxlP-dep_Trfase"/>
</dbReference>
<dbReference type="GO" id="GO:0008483">
    <property type="term" value="F:transaminase activity"/>
    <property type="evidence" value="ECO:0007669"/>
    <property type="project" value="UniProtKB-KW"/>
</dbReference>
<dbReference type="PANTHER" id="PTHR43586:SF21">
    <property type="entry name" value="PYRIDOXAL PHOSPHATE (PLP)-DEPENDENT ASPARTATE AMINOTRANSFERASE SUPERFAMILY"/>
    <property type="match status" value="1"/>
</dbReference>
<dbReference type="PANTHER" id="PTHR43586">
    <property type="entry name" value="CYSTEINE DESULFURASE"/>
    <property type="match status" value="1"/>
</dbReference>
<dbReference type="AlphaFoldDB" id="A0A918EDZ2"/>
<name>A0A918EDZ2_9PSEU</name>
<keyword evidence="2" id="KW-0032">Aminotransferase</keyword>
<proteinExistence type="predicted"/>
<keyword evidence="2" id="KW-0808">Transferase</keyword>
<dbReference type="InterPro" id="IPR015422">
    <property type="entry name" value="PyrdxlP-dep_Trfase_small"/>
</dbReference>
<evidence type="ECO:0000313" key="2">
    <source>
        <dbReference type="EMBL" id="GGP48347.1"/>
    </source>
</evidence>
<reference evidence="2" key="2">
    <citation type="submission" date="2020-09" db="EMBL/GenBank/DDBJ databases">
        <authorList>
            <person name="Sun Q."/>
            <person name="Ohkuma M."/>
        </authorList>
    </citation>
    <scope>NUCLEOTIDE SEQUENCE</scope>
    <source>
        <strain evidence="2">JCM 3313</strain>
    </source>
</reference>
<accession>A0A918EDZ2</accession>
<reference evidence="2" key="1">
    <citation type="journal article" date="2014" name="Int. J. Syst. Evol. Microbiol.">
        <title>Complete genome sequence of Corynebacterium casei LMG S-19264T (=DSM 44701T), isolated from a smear-ripened cheese.</title>
        <authorList>
            <consortium name="US DOE Joint Genome Institute (JGI-PGF)"/>
            <person name="Walter F."/>
            <person name="Albersmeier A."/>
            <person name="Kalinowski J."/>
            <person name="Ruckert C."/>
        </authorList>
    </citation>
    <scope>NUCLEOTIDE SEQUENCE</scope>
    <source>
        <strain evidence="2">JCM 3313</strain>
    </source>
</reference>
<organism evidence="2 3">
    <name type="scientific">Saccharothrix coeruleofusca</name>
    <dbReference type="NCBI Taxonomy" id="33919"/>
    <lineage>
        <taxon>Bacteria</taxon>
        <taxon>Bacillati</taxon>
        <taxon>Actinomycetota</taxon>
        <taxon>Actinomycetes</taxon>
        <taxon>Pseudonocardiales</taxon>
        <taxon>Pseudonocardiaceae</taxon>
        <taxon>Saccharothrix</taxon>
    </lineage>
</organism>
<dbReference type="Gene3D" id="3.40.640.10">
    <property type="entry name" value="Type I PLP-dependent aspartate aminotransferase-like (Major domain)"/>
    <property type="match status" value="1"/>
</dbReference>
<feature type="domain" description="Aminotransferase class V" evidence="1">
    <location>
        <begin position="119"/>
        <end position="280"/>
    </location>
</feature>
<dbReference type="InterPro" id="IPR015421">
    <property type="entry name" value="PyrdxlP-dep_Trfase_major"/>
</dbReference>
<dbReference type="RefSeq" id="WP_189222951.1">
    <property type="nucleotide sequence ID" value="NZ_BMRG01000003.1"/>
</dbReference>
<evidence type="ECO:0000259" key="1">
    <source>
        <dbReference type="Pfam" id="PF00266"/>
    </source>
</evidence>